<name>A0A1I1HBH5_9BACT</name>
<dbReference type="STRING" id="927664.SAMN05421780_103223"/>
<evidence type="ECO:0000313" key="2">
    <source>
        <dbReference type="Proteomes" id="UP000199514"/>
    </source>
</evidence>
<gene>
    <name evidence="1" type="ORF">SAMN05421780_103223</name>
</gene>
<dbReference type="PROSITE" id="PS51257">
    <property type="entry name" value="PROKAR_LIPOPROTEIN"/>
    <property type="match status" value="1"/>
</dbReference>
<proteinExistence type="predicted"/>
<dbReference type="OrthoDB" id="843771at2"/>
<dbReference type="EMBL" id="FOLE01000003">
    <property type="protein sequence ID" value="SFC19338.1"/>
    <property type="molecule type" value="Genomic_DNA"/>
</dbReference>
<keyword evidence="2" id="KW-1185">Reference proteome</keyword>
<dbReference type="AlphaFoldDB" id="A0A1I1HBH5"/>
<sequence length="458" mass="50319">MKKISLFLLAAGLIGMQSCNDFVSKDDISPNTPTHATLATLTPVCELSIFAVYTGQLTRSASMFVQHTEGTDGQMVDFARYQISESDITNDWNTIYSSGIVNTKQLILDATAQKAPYYAGIGKVLQAMLYGVATDYWGDIPTTEAGLGLENLQPKYEKQEVVIQQIQDLLSDAIKDFKTSEDENALLPGGEDYMHKGDPEAWKKAAWLLKARYANRLSKKDKVGSATNALAYLDSAAAISATYETKAIFSEDGNSLNPWYAFDENRTGYISASATLVDTLKGLSDPRLPFYFSKNKDDVYIGAPVGIAKAGKYSTVGDFYKGNSLPLITEEEALFIEAEAALRQNDDATAQSAYSSAIVTALNRFGISDAAYVAAHGTLSGTTDEKKAQIMFQKWIAMYTQPEVWADWRRTGLPAITPNPKADKAIPRRYPTTVDERVYNPYATVVSNSTDPVWWDAQ</sequence>
<protein>
    <submittedName>
        <fullName evidence="1">Starch-binding associating with outer membrane</fullName>
    </submittedName>
</protein>
<evidence type="ECO:0000313" key="1">
    <source>
        <dbReference type="EMBL" id="SFC19338.1"/>
    </source>
</evidence>
<dbReference type="Pfam" id="PF12771">
    <property type="entry name" value="SusD-like_2"/>
    <property type="match status" value="1"/>
</dbReference>
<dbReference type="SUPFAM" id="SSF48452">
    <property type="entry name" value="TPR-like"/>
    <property type="match status" value="1"/>
</dbReference>
<dbReference type="Proteomes" id="UP000199514">
    <property type="component" value="Unassembled WGS sequence"/>
</dbReference>
<reference evidence="1 2" key="1">
    <citation type="submission" date="2016-10" db="EMBL/GenBank/DDBJ databases">
        <authorList>
            <person name="de Groot N.N."/>
        </authorList>
    </citation>
    <scope>NUCLEOTIDE SEQUENCE [LARGE SCALE GENOMIC DNA]</scope>
    <source>
        <strain evidence="1 2">DSM 6793</strain>
    </source>
</reference>
<organism evidence="1 2">
    <name type="scientific">Flexibacter flexilis DSM 6793</name>
    <dbReference type="NCBI Taxonomy" id="927664"/>
    <lineage>
        <taxon>Bacteria</taxon>
        <taxon>Pseudomonadati</taxon>
        <taxon>Bacteroidota</taxon>
        <taxon>Cytophagia</taxon>
        <taxon>Cytophagales</taxon>
        <taxon>Flexibacteraceae</taxon>
        <taxon>Flexibacter</taxon>
    </lineage>
</organism>
<dbReference type="RefSeq" id="WP_091510168.1">
    <property type="nucleotide sequence ID" value="NZ_FOLE01000003.1"/>
</dbReference>
<dbReference type="InterPro" id="IPR011990">
    <property type="entry name" value="TPR-like_helical_dom_sf"/>
</dbReference>
<dbReference type="InterPro" id="IPR041662">
    <property type="entry name" value="SusD-like_2"/>
</dbReference>
<dbReference type="Gene3D" id="1.25.40.390">
    <property type="match status" value="1"/>
</dbReference>
<accession>A0A1I1HBH5</accession>